<evidence type="ECO:0000313" key="3">
    <source>
        <dbReference type="Proteomes" id="UP000696280"/>
    </source>
</evidence>
<dbReference type="EMBL" id="CAJVRL010000127">
    <property type="protein sequence ID" value="CAG8962243.1"/>
    <property type="molecule type" value="Genomic_DNA"/>
</dbReference>
<organism evidence="2 3">
    <name type="scientific">Hymenoscyphus fraxineus</name>
    <dbReference type="NCBI Taxonomy" id="746836"/>
    <lineage>
        <taxon>Eukaryota</taxon>
        <taxon>Fungi</taxon>
        <taxon>Dikarya</taxon>
        <taxon>Ascomycota</taxon>
        <taxon>Pezizomycotina</taxon>
        <taxon>Leotiomycetes</taxon>
        <taxon>Helotiales</taxon>
        <taxon>Helotiaceae</taxon>
        <taxon>Hymenoscyphus</taxon>
    </lineage>
</organism>
<protein>
    <submittedName>
        <fullName evidence="2">Uncharacterized protein</fullName>
    </submittedName>
</protein>
<dbReference type="AlphaFoldDB" id="A0A9N9Q0K9"/>
<gene>
    <name evidence="2" type="ORF">HYFRA_00005297</name>
</gene>
<name>A0A9N9Q0K9_9HELO</name>
<dbReference type="Proteomes" id="UP000696280">
    <property type="component" value="Unassembled WGS sequence"/>
</dbReference>
<evidence type="ECO:0000256" key="1">
    <source>
        <dbReference type="SAM" id="MobiDB-lite"/>
    </source>
</evidence>
<feature type="region of interest" description="Disordered" evidence="1">
    <location>
        <begin position="71"/>
        <end position="96"/>
    </location>
</feature>
<reference evidence="2" key="1">
    <citation type="submission" date="2021-07" db="EMBL/GenBank/DDBJ databases">
        <authorList>
            <person name="Durling M."/>
        </authorList>
    </citation>
    <scope>NUCLEOTIDE SEQUENCE</scope>
</reference>
<keyword evidence="3" id="KW-1185">Reference proteome</keyword>
<accession>A0A9N9Q0K9</accession>
<evidence type="ECO:0000313" key="2">
    <source>
        <dbReference type="EMBL" id="CAG8962243.1"/>
    </source>
</evidence>
<sequence>MANRPCSADLRPQSTLQTRFQDLATSELEASPRKLAPRALGDRSVGSMTLLHVLTLWDPLGSLERALEMSGAKTKLHGSKNPDRGNQWASDDAQYH</sequence>
<comment type="caution">
    <text evidence="2">The sequence shown here is derived from an EMBL/GenBank/DDBJ whole genome shotgun (WGS) entry which is preliminary data.</text>
</comment>
<proteinExistence type="predicted"/>